<proteinExistence type="predicted"/>
<organism evidence="1 2">
    <name type="scientific">Tetraparma gracilis</name>
    <dbReference type="NCBI Taxonomy" id="2962635"/>
    <lineage>
        <taxon>Eukaryota</taxon>
        <taxon>Sar</taxon>
        <taxon>Stramenopiles</taxon>
        <taxon>Ochrophyta</taxon>
        <taxon>Bolidophyceae</taxon>
        <taxon>Parmales</taxon>
        <taxon>Triparmaceae</taxon>
        <taxon>Tetraparma</taxon>
    </lineage>
</organism>
<feature type="non-terminal residue" evidence="1">
    <location>
        <position position="1"/>
    </location>
</feature>
<sequence>PHFRDDYNLDFSVLTATEVISVSASPLASSDVSFSTSPLPPTYENPLAAAHSGLHPAHLILSSDSSTPLRSLFALDLRSPVAVLDEHASLPYCFNSLAASPTCPYTMYASGLPPSYYPSVPHATDHFCVSHNVPHPQPPQKLAGSHRFQPLLPLNFQFDLRMPWRVVSTFGGLHALTQQPPLAFGYDRGSSNYHGLTVVQNHPGSDVLLHLPPPVPGRELE</sequence>
<name>A0ABQ6MHR4_9STRA</name>
<evidence type="ECO:0000313" key="1">
    <source>
        <dbReference type="EMBL" id="GMI26271.1"/>
    </source>
</evidence>
<gene>
    <name evidence="1" type="ORF">TeGR_g11443</name>
</gene>
<accession>A0ABQ6MHR4</accession>
<dbReference type="EMBL" id="BRYB01004141">
    <property type="protein sequence ID" value="GMI26271.1"/>
    <property type="molecule type" value="Genomic_DNA"/>
</dbReference>
<feature type="non-terminal residue" evidence="1">
    <location>
        <position position="221"/>
    </location>
</feature>
<reference evidence="1 2" key="1">
    <citation type="journal article" date="2023" name="Commun. Biol.">
        <title>Genome analysis of Parmales, the sister group of diatoms, reveals the evolutionary specialization of diatoms from phago-mixotrophs to photoautotrophs.</title>
        <authorList>
            <person name="Ban H."/>
            <person name="Sato S."/>
            <person name="Yoshikawa S."/>
            <person name="Yamada K."/>
            <person name="Nakamura Y."/>
            <person name="Ichinomiya M."/>
            <person name="Sato N."/>
            <person name="Blanc-Mathieu R."/>
            <person name="Endo H."/>
            <person name="Kuwata A."/>
            <person name="Ogata H."/>
        </authorList>
    </citation>
    <scope>NUCLEOTIDE SEQUENCE [LARGE SCALE GENOMIC DNA]</scope>
</reference>
<comment type="caution">
    <text evidence="1">The sequence shown here is derived from an EMBL/GenBank/DDBJ whole genome shotgun (WGS) entry which is preliminary data.</text>
</comment>
<protein>
    <submittedName>
        <fullName evidence="1">Uncharacterized protein</fullName>
    </submittedName>
</protein>
<dbReference type="Proteomes" id="UP001165060">
    <property type="component" value="Unassembled WGS sequence"/>
</dbReference>
<keyword evidence="2" id="KW-1185">Reference proteome</keyword>
<evidence type="ECO:0000313" key="2">
    <source>
        <dbReference type="Proteomes" id="UP001165060"/>
    </source>
</evidence>